<dbReference type="AlphaFoldDB" id="A0A0F8YQF1"/>
<comment type="caution">
    <text evidence="1">The sequence shown here is derived from an EMBL/GenBank/DDBJ whole genome shotgun (WGS) entry which is preliminary data.</text>
</comment>
<reference evidence="1" key="1">
    <citation type="journal article" date="2015" name="Nature">
        <title>Complex archaea that bridge the gap between prokaryotes and eukaryotes.</title>
        <authorList>
            <person name="Spang A."/>
            <person name="Saw J.H."/>
            <person name="Jorgensen S.L."/>
            <person name="Zaremba-Niedzwiedzka K."/>
            <person name="Martijn J."/>
            <person name="Lind A.E."/>
            <person name="van Eijk R."/>
            <person name="Schleper C."/>
            <person name="Guy L."/>
            <person name="Ettema T.J."/>
        </authorList>
    </citation>
    <scope>NUCLEOTIDE SEQUENCE</scope>
</reference>
<accession>A0A0F8YQF1</accession>
<dbReference type="EMBL" id="LAZR01052143">
    <property type="protein sequence ID" value="KKK83607.1"/>
    <property type="molecule type" value="Genomic_DNA"/>
</dbReference>
<name>A0A0F8YQF1_9ZZZZ</name>
<evidence type="ECO:0000313" key="1">
    <source>
        <dbReference type="EMBL" id="KKK83607.1"/>
    </source>
</evidence>
<sequence>MVMRKHPNGLPCDVLRASDCAICREVPTVFIERGGSPEWQCQAQRHKKTIESIVRWSKLIDAVICRTPQEGHALRLTADAYGSMPFESILLLEGMDPLFFRLFVLDAFNTLAQGVMFIEIGEIDGSND</sequence>
<gene>
    <name evidence="1" type="ORF">LCGC14_2791670</name>
</gene>
<proteinExistence type="predicted"/>
<organism evidence="1">
    <name type="scientific">marine sediment metagenome</name>
    <dbReference type="NCBI Taxonomy" id="412755"/>
    <lineage>
        <taxon>unclassified sequences</taxon>
        <taxon>metagenomes</taxon>
        <taxon>ecological metagenomes</taxon>
    </lineage>
</organism>
<protein>
    <submittedName>
        <fullName evidence="1">Uncharacterized protein</fullName>
    </submittedName>
</protein>